<evidence type="ECO:0000313" key="4">
    <source>
        <dbReference type="EMBL" id="XBT18263.1"/>
    </source>
</evidence>
<dbReference type="SMART" id="SM00830">
    <property type="entry name" value="CM_2"/>
    <property type="match status" value="1"/>
</dbReference>
<dbReference type="GO" id="GO:0046417">
    <property type="term" value="P:chorismate metabolic process"/>
    <property type="evidence" value="ECO:0007669"/>
    <property type="project" value="InterPro"/>
</dbReference>
<accession>A0AAU7QQY5</accession>
<sequence>MKKKKINIPIILDPSHIAGKKKYIYNIIKKSLIFPYHGYMIESHINPSKALTDKLQQIKPKLLNKYINFINNNYKKKNIIKNKLKIQRLFIEEIDKKIILLIFNRNIIANKIGEIKKKNNISIYQKKRFIKLIIKYKKFIKKKKILYNYNKYIIKIIKILHKISINIQQKKTI</sequence>
<dbReference type="InterPro" id="IPR013785">
    <property type="entry name" value="Aldolase_TIM"/>
</dbReference>
<evidence type="ECO:0000256" key="2">
    <source>
        <dbReference type="ARBA" id="ARBA00022679"/>
    </source>
</evidence>
<dbReference type="AlphaFoldDB" id="A0AAU7QQY5"/>
<dbReference type="SUPFAM" id="SSF48600">
    <property type="entry name" value="Chorismate mutase II"/>
    <property type="match status" value="1"/>
</dbReference>
<dbReference type="Gene3D" id="3.20.20.70">
    <property type="entry name" value="Aldolase class I"/>
    <property type="match status" value="1"/>
</dbReference>
<keyword evidence="4" id="KW-0413">Isomerase</keyword>
<reference evidence="4" key="1">
    <citation type="submission" date="2024-06" db="EMBL/GenBank/DDBJ databases">
        <title>Diversity, functionality, and evolutionary history of bacterial symbionts in false click beetles (Coleoptera, Throscidae).</title>
        <authorList>
            <person name="Wierz J.C."/>
            <person name="Malm H."/>
            <person name="Kaltenpoth M."/>
            <person name="Engl T."/>
        </authorList>
    </citation>
    <scope>NUCLEOTIDE SEQUENCE</scope>
    <source>
        <strain evidence="4">Tser</strain>
    </source>
</reference>
<dbReference type="InterPro" id="IPR036979">
    <property type="entry name" value="CM_dom_sf"/>
</dbReference>
<evidence type="ECO:0000259" key="3">
    <source>
        <dbReference type="PROSITE" id="PS51168"/>
    </source>
</evidence>
<organism evidence="4">
    <name type="scientific">Candidatus Shikimatogenerans sp. Tser</name>
    <dbReference type="NCBI Taxonomy" id="3158568"/>
    <lineage>
        <taxon>Bacteria</taxon>
        <taxon>Pseudomonadati</taxon>
        <taxon>Bacteroidota</taxon>
        <taxon>Flavobacteriia</taxon>
        <taxon>Flavobacteriales</taxon>
        <taxon>Candidatus Shikimatogenerans</taxon>
    </lineage>
</organism>
<evidence type="ECO:0000256" key="1">
    <source>
        <dbReference type="ARBA" id="ARBA00012404"/>
    </source>
</evidence>
<dbReference type="PANTHER" id="PTHR43018">
    <property type="entry name" value="PHOSPHO-2-DEHYDRO-3-DEOXYHEPTONATE ALDOLASE"/>
    <property type="match status" value="1"/>
</dbReference>
<dbReference type="Gene3D" id="1.20.59.10">
    <property type="entry name" value="Chorismate mutase"/>
    <property type="match status" value="1"/>
</dbReference>
<protein>
    <recommendedName>
        <fullName evidence="1">chorismate mutase</fullName>
        <ecNumber evidence="1">5.4.99.5</ecNumber>
    </recommendedName>
</protein>
<dbReference type="InterPro" id="IPR002701">
    <property type="entry name" value="CM_II_prokaryot"/>
</dbReference>
<dbReference type="InterPro" id="IPR036263">
    <property type="entry name" value="Chorismate_II_sf"/>
</dbReference>
<name>A0AAU7QQY5_9FLAO</name>
<dbReference type="EMBL" id="CP157893">
    <property type="protein sequence ID" value="XBT18263.1"/>
    <property type="molecule type" value="Genomic_DNA"/>
</dbReference>
<dbReference type="PROSITE" id="PS51168">
    <property type="entry name" value="CHORISMATE_MUT_2"/>
    <property type="match status" value="1"/>
</dbReference>
<proteinExistence type="predicted"/>
<dbReference type="Pfam" id="PF00793">
    <property type="entry name" value="DAHP_synth_1"/>
    <property type="match status" value="1"/>
</dbReference>
<dbReference type="InterPro" id="IPR052899">
    <property type="entry name" value="Class-I_DAHP_synthase"/>
</dbReference>
<gene>
    <name evidence="4" type="ORF">ABNO52_00245</name>
</gene>
<dbReference type="SUPFAM" id="SSF51569">
    <property type="entry name" value="Aldolase"/>
    <property type="match status" value="1"/>
</dbReference>
<dbReference type="PANTHER" id="PTHR43018:SF1">
    <property type="entry name" value="PROTEIN AROA(G)"/>
    <property type="match status" value="1"/>
</dbReference>
<dbReference type="InterPro" id="IPR006218">
    <property type="entry name" value="DAHP1/KDSA"/>
</dbReference>
<dbReference type="Pfam" id="PF01817">
    <property type="entry name" value="CM_2"/>
    <property type="match status" value="1"/>
</dbReference>
<dbReference type="GO" id="GO:0004106">
    <property type="term" value="F:chorismate mutase activity"/>
    <property type="evidence" value="ECO:0007669"/>
    <property type="project" value="UniProtKB-EC"/>
</dbReference>
<dbReference type="GO" id="GO:0016740">
    <property type="term" value="F:transferase activity"/>
    <property type="evidence" value="ECO:0007669"/>
    <property type="project" value="UniProtKB-KW"/>
</dbReference>
<feature type="domain" description="Chorismate mutase" evidence="3">
    <location>
        <begin position="78"/>
        <end position="172"/>
    </location>
</feature>
<keyword evidence="2" id="KW-0808">Transferase</keyword>
<dbReference type="EC" id="5.4.99.5" evidence="1"/>